<reference evidence="2" key="1">
    <citation type="submission" date="2017-06" db="EMBL/GenBank/DDBJ databases">
        <title>Capnocytophaga spp. assemblies.</title>
        <authorList>
            <person name="Gulvik C.A."/>
        </authorList>
    </citation>
    <scope>NUCLEOTIDE SEQUENCE [LARGE SCALE GENOMIC DNA]</scope>
    <source>
        <strain evidence="2">H3936</strain>
    </source>
</reference>
<protein>
    <submittedName>
        <fullName evidence="1">Uncharacterized protein</fullName>
    </submittedName>
</protein>
<dbReference type="Proteomes" id="UP000243753">
    <property type="component" value="Chromosome"/>
</dbReference>
<dbReference type="EMBL" id="CP022389">
    <property type="protein sequence ID" value="ATA93914.1"/>
    <property type="molecule type" value="Genomic_DNA"/>
</dbReference>
<sequence>MAKKKINLYKKEKPMKKIRIPYNGKQVTAYRLRISSHIAMDVERAWELVKTSALLEFITRGKVTFKPIGGKFPTIWIQGNTVKTKMLLYGWLPFGGVHTLYFERIDDEQKILATKEFDAICKVWNHTIFIETAEDERILYIDEIIIYAGIWSKIVALWAKQFYIYRQKRWRKLSAKANESIV</sequence>
<dbReference type="AlphaFoldDB" id="A0AAC9Z2W6"/>
<organism evidence="1 2">
    <name type="scientific">Capnocytophaga canimorsus</name>
    <dbReference type="NCBI Taxonomy" id="28188"/>
    <lineage>
        <taxon>Bacteria</taxon>
        <taxon>Pseudomonadati</taxon>
        <taxon>Bacteroidota</taxon>
        <taxon>Flavobacteriia</taxon>
        <taxon>Flavobacteriales</taxon>
        <taxon>Flavobacteriaceae</taxon>
        <taxon>Capnocytophaga</taxon>
    </lineage>
</organism>
<name>A0AAC9Z2W6_9FLAO</name>
<proteinExistence type="predicted"/>
<gene>
    <name evidence="1" type="ORF">CGC54_05990</name>
</gene>
<evidence type="ECO:0000313" key="1">
    <source>
        <dbReference type="EMBL" id="ATA93914.1"/>
    </source>
</evidence>
<evidence type="ECO:0000313" key="2">
    <source>
        <dbReference type="Proteomes" id="UP000243753"/>
    </source>
</evidence>
<accession>A0AAC9Z2W6</accession>